<proteinExistence type="predicted"/>
<dbReference type="Gene3D" id="2.120.10.30">
    <property type="entry name" value="TolB, C-terminal domain"/>
    <property type="match status" value="1"/>
</dbReference>
<comment type="caution">
    <text evidence="2">The sequence shown here is derived from an EMBL/GenBank/DDBJ whole genome shotgun (WGS) entry which is preliminary data.</text>
</comment>
<reference evidence="2 3" key="1">
    <citation type="submission" date="2020-04" db="EMBL/GenBank/DDBJ databases">
        <title>Flammeovirga sp. SR4, a novel species isolated from seawater.</title>
        <authorList>
            <person name="Wang X."/>
        </authorList>
    </citation>
    <scope>NUCLEOTIDE SEQUENCE [LARGE SCALE GENOMIC DNA]</scope>
    <source>
        <strain evidence="2 3">ATCC 23126</strain>
    </source>
</reference>
<feature type="domain" description="Secretion system C-terminal sorting" evidence="1">
    <location>
        <begin position="595"/>
        <end position="661"/>
    </location>
</feature>
<dbReference type="Pfam" id="PF18962">
    <property type="entry name" value="Por_Secre_tail"/>
    <property type="match status" value="1"/>
</dbReference>
<evidence type="ECO:0000313" key="3">
    <source>
        <dbReference type="Proteomes" id="UP000576082"/>
    </source>
</evidence>
<gene>
    <name evidence="2" type="ORF">HHU12_23995</name>
</gene>
<dbReference type="RefSeq" id="WP_169659275.1">
    <property type="nucleotide sequence ID" value="NZ_JABANE010000084.1"/>
</dbReference>
<evidence type="ECO:0000313" key="2">
    <source>
        <dbReference type="EMBL" id="NME71052.1"/>
    </source>
</evidence>
<accession>A0A7X9XBS4</accession>
<dbReference type="NCBIfam" id="TIGR04183">
    <property type="entry name" value="Por_Secre_tail"/>
    <property type="match status" value="1"/>
</dbReference>
<dbReference type="SUPFAM" id="SSF101898">
    <property type="entry name" value="NHL repeat"/>
    <property type="match status" value="1"/>
</dbReference>
<dbReference type="InterPro" id="IPR011042">
    <property type="entry name" value="6-blade_b-propeller_TolB-like"/>
</dbReference>
<dbReference type="PANTHER" id="PTHR35580:SF1">
    <property type="entry name" value="PHYTASE-LIKE DOMAIN-CONTAINING PROTEIN"/>
    <property type="match status" value="1"/>
</dbReference>
<dbReference type="EMBL" id="JABANE010000084">
    <property type="protein sequence ID" value="NME71052.1"/>
    <property type="molecule type" value="Genomic_DNA"/>
</dbReference>
<dbReference type="InterPro" id="IPR052918">
    <property type="entry name" value="Motility_Chemotaxis_Reg"/>
</dbReference>
<organism evidence="2 3">
    <name type="scientific">Flammeovirga aprica JL-4</name>
    <dbReference type="NCBI Taxonomy" id="694437"/>
    <lineage>
        <taxon>Bacteria</taxon>
        <taxon>Pseudomonadati</taxon>
        <taxon>Bacteroidota</taxon>
        <taxon>Cytophagia</taxon>
        <taxon>Cytophagales</taxon>
        <taxon>Flammeovirgaceae</taxon>
        <taxon>Flammeovirga</taxon>
    </lineage>
</organism>
<dbReference type="Proteomes" id="UP000576082">
    <property type="component" value="Unassembled WGS sequence"/>
</dbReference>
<sequence>MKTKIFLIGVLLYITQTSFGQRDLRFDWAINSMQPSTSSPVSIESDTAGNVVSVGRFFGNKDFDPSPTATYTLSTNYTATYIQKVDINGSFLWAKALSGTGQSKPRQVGTDEEGNIYIVGRYSGTVDFNPHPSQTENRTALIMNSIYYENPFVLKLDPNGNFLWVYTAEGNGIDEAIDVDVDSYGNVYATGFFHNVINFTPTPGNGNIHSSAANSVDIFVVKINKLGQLQWVNTTGLFYRDEPNSITVGSDNYVYCSGTFDDSAGNKSAYIQKISPNNSVDYVKTFNLNGNVNKLTDLELDSEDNIYMYGAFAGTTDFDPNSGTAYVSASGTNDDYLLSLNSAGQFRWVKTFNGGMSSLNVGNLSIDLQDNIFCATQNSNVQFQIRQYEKTQGIFIKEYQFNSTSSTGLLDISKVNKCGVYLSGLYASGITIDADPSTGVSNLSNTSNTHQSFMIRLNLEISNLNPAFSYRVCSNRVHVRGVAQPLTTNPYSDWHLIEYFPGTQTEILRESLYWWQLPSPYQYSTLERTFSYILQPGSYYYVKHGLHGECTGWKESRQYGIIRNNVACEADPDKGFSVARTAGGNEFSTSENIEIYPNPTSGLANINSIYTITSCRVLSLSGKELIKIENTVQSIDISSLQAGTYILEIQTTEGVFSKKLIKQ</sequence>
<dbReference type="InterPro" id="IPR026444">
    <property type="entry name" value="Secre_tail"/>
</dbReference>
<dbReference type="PANTHER" id="PTHR35580">
    <property type="entry name" value="CELL SURFACE GLYCOPROTEIN (S-LAYER PROTEIN)-LIKE PROTEIN"/>
    <property type="match status" value="1"/>
</dbReference>
<name>A0A7X9XBS4_9BACT</name>
<dbReference type="AlphaFoldDB" id="A0A7X9XBS4"/>
<protein>
    <submittedName>
        <fullName evidence="2">T9SS type A sorting domain-containing protein</fullName>
    </submittedName>
</protein>
<evidence type="ECO:0000259" key="1">
    <source>
        <dbReference type="Pfam" id="PF18962"/>
    </source>
</evidence>
<keyword evidence="3" id="KW-1185">Reference proteome</keyword>